<keyword evidence="6 8" id="KW-1133">Transmembrane helix</keyword>
<feature type="transmembrane region" description="Helical" evidence="8">
    <location>
        <begin position="211"/>
        <end position="230"/>
    </location>
</feature>
<feature type="transmembrane region" description="Helical" evidence="8">
    <location>
        <begin position="16"/>
        <end position="34"/>
    </location>
</feature>
<comment type="subcellular location">
    <subcellularLocation>
        <location evidence="1">Cell membrane</location>
        <topology evidence="1">Multi-pass membrane protein</topology>
    </subcellularLocation>
</comment>
<dbReference type="GO" id="GO:0005886">
    <property type="term" value="C:plasma membrane"/>
    <property type="evidence" value="ECO:0007669"/>
    <property type="project" value="UniProtKB-SubCell"/>
</dbReference>
<evidence type="ECO:0000256" key="7">
    <source>
        <dbReference type="ARBA" id="ARBA00023136"/>
    </source>
</evidence>
<organism evidence="9">
    <name type="scientific">uncultured spirochete</name>
    <dbReference type="NCBI Taxonomy" id="156406"/>
    <lineage>
        <taxon>Bacteria</taxon>
        <taxon>Pseudomonadati</taxon>
        <taxon>Spirochaetota</taxon>
        <taxon>Spirochaetia</taxon>
        <taxon>Spirochaetales</taxon>
        <taxon>environmental samples</taxon>
    </lineage>
</organism>
<evidence type="ECO:0000256" key="1">
    <source>
        <dbReference type="ARBA" id="ARBA00004651"/>
    </source>
</evidence>
<dbReference type="AlphaFoldDB" id="A0A3P3XQX0"/>
<dbReference type="PANTHER" id="PTHR32196">
    <property type="entry name" value="ABC TRANSPORTER PERMEASE PROTEIN YPHD-RELATED-RELATED"/>
    <property type="match status" value="1"/>
</dbReference>
<proteinExistence type="predicted"/>
<evidence type="ECO:0000313" key="9">
    <source>
        <dbReference type="EMBL" id="SLM18469.1"/>
    </source>
</evidence>
<feature type="transmembrane region" description="Helical" evidence="8">
    <location>
        <begin position="291"/>
        <end position="310"/>
    </location>
</feature>
<accession>A0A3P3XQX0</accession>
<feature type="transmembrane region" description="Helical" evidence="8">
    <location>
        <begin position="96"/>
        <end position="116"/>
    </location>
</feature>
<evidence type="ECO:0000256" key="5">
    <source>
        <dbReference type="ARBA" id="ARBA00022692"/>
    </source>
</evidence>
<name>A0A3P3XQX0_9SPIR</name>
<dbReference type="GO" id="GO:0022857">
    <property type="term" value="F:transmembrane transporter activity"/>
    <property type="evidence" value="ECO:0007669"/>
    <property type="project" value="InterPro"/>
</dbReference>
<evidence type="ECO:0000256" key="3">
    <source>
        <dbReference type="ARBA" id="ARBA00022475"/>
    </source>
</evidence>
<dbReference type="Pfam" id="PF02653">
    <property type="entry name" value="BPD_transp_2"/>
    <property type="match status" value="1"/>
</dbReference>
<feature type="transmembrane region" description="Helical" evidence="8">
    <location>
        <begin position="160"/>
        <end position="180"/>
    </location>
</feature>
<sequence length="315" mass="33857">MLNKTIHRHLNKYSRLLLLIALFIFFSIFTDSFWSPTNWSNFANIMFQQAPFTVLLSLSMTISIILKGFDLSMGADIALVSCIVGFVLRASHSPLLAILAALGMGALIGMGNGLLITKVGIQPFIATYSMNWIIRGIALVLLGGSQIYDFGPTFRPLFLNSPYTFLFIAAVICAIFSLIFSKTIFGKYIYAVGTNMGAAELSGINPNFVQFVAWTLCGVILSVDAVMYTANLGVAEPVIGDSFVMTAIAASLIGGTSVSGGVGGVYNAVVGALILVVLTNGMIHLGVPSAWQQVVVGFVIVLSVFFEHLMNRKED</sequence>
<keyword evidence="7 8" id="KW-0472">Membrane</keyword>
<reference evidence="9" key="1">
    <citation type="submission" date="2017-02" db="EMBL/GenBank/DDBJ databases">
        <authorList>
            <person name="Regsiter A."/>
            <person name="William W."/>
        </authorList>
    </citation>
    <scope>NUCLEOTIDE SEQUENCE</scope>
    <source>
        <strain evidence="9">BdmA 4</strain>
    </source>
</reference>
<protein>
    <submittedName>
        <fullName evidence="9">Branched-chain amino acid ABC transporter, permease protein</fullName>
    </submittedName>
</protein>
<feature type="transmembrane region" description="Helical" evidence="8">
    <location>
        <begin position="242"/>
        <end position="258"/>
    </location>
</feature>
<keyword evidence="4" id="KW-0997">Cell inner membrane</keyword>
<keyword evidence="3" id="KW-1003">Cell membrane</keyword>
<feature type="transmembrane region" description="Helical" evidence="8">
    <location>
        <begin position="73"/>
        <end position="90"/>
    </location>
</feature>
<dbReference type="PANTHER" id="PTHR32196:SF21">
    <property type="entry name" value="ABC TRANSPORTER PERMEASE PROTEIN YPHD-RELATED"/>
    <property type="match status" value="1"/>
</dbReference>
<keyword evidence="2" id="KW-0813">Transport</keyword>
<evidence type="ECO:0000256" key="4">
    <source>
        <dbReference type="ARBA" id="ARBA00022519"/>
    </source>
</evidence>
<dbReference type="InterPro" id="IPR001851">
    <property type="entry name" value="ABC_transp_permease"/>
</dbReference>
<evidence type="ECO:0000256" key="2">
    <source>
        <dbReference type="ARBA" id="ARBA00022448"/>
    </source>
</evidence>
<evidence type="ECO:0000256" key="8">
    <source>
        <dbReference type="SAM" id="Phobius"/>
    </source>
</evidence>
<gene>
    <name evidence="9" type="ORF">SPIRO4BDMA_41041</name>
</gene>
<evidence type="ECO:0000256" key="6">
    <source>
        <dbReference type="ARBA" id="ARBA00022989"/>
    </source>
</evidence>
<feature type="transmembrane region" description="Helical" evidence="8">
    <location>
        <begin position="46"/>
        <end position="66"/>
    </location>
</feature>
<dbReference type="EMBL" id="FWDO01000004">
    <property type="protein sequence ID" value="SLM18469.1"/>
    <property type="molecule type" value="Genomic_DNA"/>
</dbReference>
<keyword evidence="5 8" id="KW-0812">Transmembrane</keyword>
<feature type="transmembrane region" description="Helical" evidence="8">
    <location>
        <begin position="128"/>
        <end position="148"/>
    </location>
</feature>
<dbReference type="CDD" id="cd06579">
    <property type="entry name" value="TM_PBP1_transp_AraH_like"/>
    <property type="match status" value="1"/>
</dbReference>
<feature type="transmembrane region" description="Helical" evidence="8">
    <location>
        <begin position="265"/>
        <end position="285"/>
    </location>
</feature>